<sequence length="176" mass="19443">MNYLDIIIAILLILSFVRGIMKGLFAEIAGLIAIVVGVYVAVNYSYHLVEFLNQSPADWSHQTNQIVGFAFTFLIVVILIVVLGKVMTKIADITSLGLINKFLGGLFGALKTALILSVVFILFEKFNNTVPLIKKETFKESMLYTPVKEIAPTIFPAMVKKGKDGTQEITIPGKYK</sequence>
<dbReference type="GO" id="GO:0009403">
    <property type="term" value="P:toxin biosynthetic process"/>
    <property type="evidence" value="ECO:0007669"/>
    <property type="project" value="InterPro"/>
</dbReference>
<gene>
    <name evidence="6" type="ORF">BTO18_12375</name>
</gene>
<proteinExistence type="predicted"/>
<evidence type="ECO:0000313" key="7">
    <source>
        <dbReference type="Proteomes" id="UP000238882"/>
    </source>
</evidence>
<feature type="transmembrane region" description="Helical" evidence="5">
    <location>
        <begin position="28"/>
        <end position="46"/>
    </location>
</feature>
<evidence type="ECO:0000256" key="5">
    <source>
        <dbReference type="SAM" id="Phobius"/>
    </source>
</evidence>
<dbReference type="PANTHER" id="PTHR37306:SF1">
    <property type="entry name" value="COLICIN V PRODUCTION PROTEIN"/>
    <property type="match status" value="1"/>
</dbReference>
<feature type="transmembrane region" description="Helical" evidence="5">
    <location>
        <begin position="6"/>
        <end position="21"/>
    </location>
</feature>
<evidence type="ECO:0000256" key="4">
    <source>
        <dbReference type="ARBA" id="ARBA00023136"/>
    </source>
</evidence>
<comment type="caution">
    <text evidence="6">The sequence shown here is derived from an EMBL/GenBank/DDBJ whole genome shotgun (WGS) entry which is preliminary data.</text>
</comment>
<name>A0A2S7WQM1_9FLAO</name>
<dbReference type="RefSeq" id="WP_105016516.1">
    <property type="nucleotide sequence ID" value="NZ_MSCN01000001.1"/>
</dbReference>
<evidence type="ECO:0000256" key="3">
    <source>
        <dbReference type="ARBA" id="ARBA00022989"/>
    </source>
</evidence>
<dbReference type="PANTHER" id="PTHR37306">
    <property type="entry name" value="COLICIN V PRODUCTION PROTEIN"/>
    <property type="match status" value="1"/>
</dbReference>
<accession>A0A2S7WQM1</accession>
<keyword evidence="2 5" id="KW-0812">Transmembrane</keyword>
<organism evidence="6 7">
    <name type="scientific">Polaribacter porphyrae</name>
    <dbReference type="NCBI Taxonomy" id="1137780"/>
    <lineage>
        <taxon>Bacteria</taxon>
        <taxon>Pseudomonadati</taxon>
        <taxon>Bacteroidota</taxon>
        <taxon>Flavobacteriia</taxon>
        <taxon>Flavobacteriales</taxon>
        <taxon>Flavobacteriaceae</taxon>
    </lineage>
</organism>
<dbReference type="Pfam" id="PF02674">
    <property type="entry name" value="Colicin_V"/>
    <property type="match status" value="1"/>
</dbReference>
<reference evidence="6 7" key="1">
    <citation type="submission" date="2016-12" db="EMBL/GenBank/DDBJ databases">
        <title>Trade-off between light-utilization and light-protection in marine flavobacteria.</title>
        <authorList>
            <person name="Kumagai Y."/>
            <person name="Yoshizawa S."/>
            <person name="Kogure K."/>
            <person name="Iwasaki W."/>
        </authorList>
    </citation>
    <scope>NUCLEOTIDE SEQUENCE [LARGE SCALE GENOMIC DNA]</scope>
    <source>
        <strain evidence="6 7">NBRC 108759</strain>
    </source>
</reference>
<feature type="transmembrane region" description="Helical" evidence="5">
    <location>
        <begin position="98"/>
        <end position="123"/>
    </location>
</feature>
<dbReference type="GO" id="GO:0016020">
    <property type="term" value="C:membrane"/>
    <property type="evidence" value="ECO:0007669"/>
    <property type="project" value="UniProtKB-SubCell"/>
</dbReference>
<feature type="transmembrane region" description="Helical" evidence="5">
    <location>
        <begin position="66"/>
        <end position="86"/>
    </location>
</feature>
<evidence type="ECO:0000313" key="6">
    <source>
        <dbReference type="EMBL" id="PQJ79918.1"/>
    </source>
</evidence>
<evidence type="ECO:0000256" key="1">
    <source>
        <dbReference type="ARBA" id="ARBA00004141"/>
    </source>
</evidence>
<evidence type="ECO:0000256" key="2">
    <source>
        <dbReference type="ARBA" id="ARBA00022692"/>
    </source>
</evidence>
<keyword evidence="4 5" id="KW-0472">Membrane</keyword>
<dbReference type="EMBL" id="MSCN01000001">
    <property type="protein sequence ID" value="PQJ79918.1"/>
    <property type="molecule type" value="Genomic_DNA"/>
</dbReference>
<dbReference type="InterPro" id="IPR003825">
    <property type="entry name" value="Colicin-V_CvpA"/>
</dbReference>
<dbReference type="OrthoDB" id="9799585at2"/>
<keyword evidence="3 5" id="KW-1133">Transmembrane helix</keyword>
<protein>
    <submittedName>
        <fullName evidence="6">Colicin V production protein</fullName>
    </submittedName>
</protein>
<dbReference type="AlphaFoldDB" id="A0A2S7WQM1"/>
<comment type="subcellular location">
    <subcellularLocation>
        <location evidence="1">Membrane</location>
        <topology evidence="1">Multi-pass membrane protein</topology>
    </subcellularLocation>
</comment>
<dbReference type="Proteomes" id="UP000238882">
    <property type="component" value="Unassembled WGS sequence"/>
</dbReference>
<keyword evidence="7" id="KW-1185">Reference proteome</keyword>